<evidence type="ECO:0000259" key="2">
    <source>
        <dbReference type="PROSITE" id="PS50053"/>
    </source>
</evidence>
<evidence type="ECO:0000313" key="4">
    <source>
        <dbReference type="Proteomes" id="UP001195914"/>
    </source>
</evidence>
<dbReference type="EMBL" id="JAHBMH010000033">
    <property type="protein sequence ID" value="KAK1937600.1"/>
    <property type="molecule type" value="Genomic_DNA"/>
</dbReference>
<reference evidence="3" key="2">
    <citation type="submission" date="2021-05" db="EMBL/GenBank/DDBJ databases">
        <authorList>
            <person name="Pain A."/>
        </authorList>
    </citation>
    <scope>NUCLEOTIDE SEQUENCE</scope>
    <source>
        <strain evidence="3">1802A</strain>
    </source>
</reference>
<dbReference type="PANTHER" id="PTHR10666">
    <property type="entry name" value="UBIQUITIN"/>
    <property type="match status" value="1"/>
</dbReference>
<feature type="signal peptide" evidence="1">
    <location>
        <begin position="1"/>
        <end position="21"/>
    </location>
</feature>
<dbReference type="Proteomes" id="UP001195914">
    <property type="component" value="Unassembled WGS sequence"/>
</dbReference>
<feature type="chain" id="PRO_5042199034" evidence="1">
    <location>
        <begin position="22"/>
        <end position="197"/>
    </location>
</feature>
<dbReference type="InterPro" id="IPR029071">
    <property type="entry name" value="Ubiquitin-like_domsf"/>
</dbReference>
<dbReference type="InterPro" id="IPR019954">
    <property type="entry name" value="Ubiquitin_CS"/>
</dbReference>
<dbReference type="PRINTS" id="PR00348">
    <property type="entry name" value="UBIQUITIN"/>
</dbReference>
<dbReference type="AlphaFoldDB" id="A0AAD9GFK4"/>
<reference evidence="3" key="1">
    <citation type="journal article" date="2014" name="Nucleic Acids Res.">
        <title>The evolutionary dynamics of variant antigen genes in Babesia reveal a history of genomic innovation underlying host-parasite interaction.</title>
        <authorList>
            <person name="Jackson A.P."/>
            <person name="Otto T.D."/>
            <person name="Darby A."/>
            <person name="Ramaprasad A."/>
            <person name="Xia D."/>
            <person name="Echaide I.E."/>
            <person name="Farber M."/>
            <person name="Gahlot S."/>
            <person name="Gamble J."/>
            <person name="Gupta D."/>
            <person name="Gupta Y."/>
            <person name="Jackson L."/>
            <person name="Malandrin L."/>
            <person name="Malas T.B."/>
            <person name="Moussa E."/>
            <person name="Nair M."/>
            <person name="Reid A.J."/>
            <person name="Sanders M."/>
            <person name="Sharma J."/>
            <person name="Tracey A."/>
            <person name="Quail M.A."/>
            <person name="Weir W."/>
            <person name="Wastling J.M."/>
            <person name="Hall N."/>
            <person name="Willadsen P."/>
            <person name="Lingelbach K."/>
            <person name="Shiels B."/>
            <person name="Tait A."/>
            <person name="Berriman M."/>
            <person name="Allred D.R."/>
            <person name="Pain A."/>
        </authorList>
    </citation>
    <scope>NUCLEOTIDE SEQUENCE</scope>
    <source>
        <strain evidence="3">1802A</strain>
    </source>
</reference>
<sequence>MLMFQLLEVLAVICASQLAATTRHGNQGCKDRITLKTLSGNFSILRDGMRKIGDLRGRLKEEYKGDVKLFRNGKPLDDDESIGDPNLANIAVVVPIRGGMRVQVQTMLGESVDVEVEPNETVLDLKKKLSKKQKLPVEQQRIIYEGKMMQDNKTLADYNIKNNSVIHMVLRLRGGEKEIHGDPKTENRTHRYVLKRN</sequence>
<dbReference type="SUPFAM" id="SSF54236">
    <property type="entry name" value="Ubiquitin-like"/>
    <property type="match status" value="1"/>
</dbReference>
<dbReference type="InterPro" id="IPR019956">
    <property type="entry name" value="Ubiquitin_dom"/>
</dbReference>
<proteinExistence type="predicted"/>
<organism evidence="3 4">
    <name type="scientific">Babesia divergens</name>
    <dbReference type="NCBI Taxonomy" id="32595"/>
    <lineage>
        <taxon>Eukaryota</taxon>
        <taxon>Sar</taxon>
        <taxon>Alveolata</taxon>
        <taxon>Apicomplexa</taxon>
        <taxon>Aconoidasida</taxon>
        <taxon>Piroplasmida</taxon>
        <taxon>Babesiidae</taxon>
        <taxon>Babesia</taxon>
    </lineage>
</organism>
<evidence type="ECO:0000313" key="3">
    <source>
        <dbReference type="EMBL" id="KAK1937600.1"/>
    </source>
</evidence>
<dbReference type="Pfam" id="PF00240">
    <property type="entry name" value="ubiquitin"/>
    <property type="match status" value="1"/>
</dbReference>
<accession>A0AAD9GFK4</accession>
<keyword evidence="4" id="KW-1185">Reference proteome</keyword>
<name>A0AAD9GFK4_BABDI</name>
<comment type="caution">
    <text evidence="3">The sequence shown here is derived from an EMBL/GenBank/DDBJ whole genome shotgun (WGS) entry which is preliminary data.</text>
</comment>
<feature type="domain" description="Ubiquitin-like" evidence="2">
    <location>
        <begin position="100"/>
        <end position="175"/>
    </location>
</feature>
<dbReference type="PROSITE" id="PS50053">
    <property type="entry name" value="UBIQUITIN_2"/>
    <property type="match status" value="1"/>
</dbReference>
<evidence type="ECO:0000256" key="1">
    <source>
        <dbReference type="SAM" id="SignalP"/>
    </source>
</evidence>
<protein>
    <submittedName>
        <fullName evidence="3">Ubiquitin family protein</fullName>
    </submittedName>
</protein>
<dbReference type="Gene3D" id="3.10.20.90">
    <property type="entry name" value="Phosphatidylinositol 3-kinase Catalytic Subunit, Chain A, domain 1"/>
    <property type="match status" value="1"/>
</dbReference>
<dbReference type="InterPro" id="IPR050158">
    <property type="entry name" value="Ubiquitin_ubiquitin-like"/>
</dbReference>
<gene>
    <name evidence="3" type="ORF">X943_003251</name>
</gene>
<dbReference type="PROSITE" id="PS00299">
    <property type="entry name" value="UBIQUITIN_1"/>
    <property type="match status" value="1"/>
</dbReference>
<dbReference type="FunFam" id="3.10.20.90:FF:000205">
    <property type="entry name" value="2'-5'-oligoadenylate synthase-like protein 2"/>
    <property type="match status" value="1"/>
</dbReference>
<dbReference type="SMART" id="SM00213">
    <property type="entry name" value="UBQ"/>
    <property type="match status" value="1"/>
</dbReference>
<keyword evidence="1" id="KW-0732">Signal</keyword>
<dbReference type="InterPro" id="IPR000626">
    <property type="entry name" value="Ubiquitin-like_dom"/>
</dbReference>